<accession>A0A1M7HNC2</accession>
<gene>
    <name evidence="1" type="ORF">SAMN05192549_101233</name>
</gene>
<name>A0A1M7HNC2_9BURK</name>
<organism evidence="1 2">
    <name type="scientific">Duganella sacchari</name>
    <dbReference type="NCBI Taxonomy" id="551987"/>
    <lineage>
        <taxon>Bacteria</taxon>
        <taxon>Pseudomonadati</taxon>
        <taxon>Pseudomonadota</taxon>
        <taxon>Betaproteobacteria</taxon>
        <taxon>Burkholderiales</taxon>
        <taxon>Oxalobacteraceae</taxon>
        <taxon>Telluria group</taxon>
        <taxon>Duganella</taxon>
    </lineage>
</organism>
<dbReference type="Proteomes" id="UP000184339">
    <property type="component" value="Unassembled WGS sequence"/>
</dbReference>
<evidence type="ECO:0000313" key="1">
    <source>
        <dbReference type="EMBL" id="SHM30051.1"/>
    </source>
</evidence>
<dbReference type="EMBL" id="FRCX01000001">
    <property type="protein sequence ID" value="SHM30051.1"/>
    <property type="molecule type" value="Genomic_DNA"/>
</dbReference>
<proteinExistence type="predicted"/>
<protein>
    <submittedName>
        <fullName evidence="1">Uncharacterized protein</fullName>
    </submittedName>
</protein>
<dbReference type="AlphaFoldDB" id="A0A1M7HNC2"/>
<evidence type="ECO:0000313" key="2">
    <source>
        <dbReference type="Proteomes" id="UP000184339"/>
    </source>
</evidence>
<sequence>MVSNIPLHREQELTAKLSAVGVRLEILKHEED</sequence>
<keyword evidence="2" id="KW-1185">Reference proteome</keyword>
<reference evidence="2" key="1">
    <citation type="submission" date="2016-11" db="EMBL/GenBank/DDBJ databases">
        <authorList>
            <person name="Varghese N."/>
            <person name="Submissions S."/>
        </authorList>
    </citation>
    <scope>NUCLEOTIDE SEQUENCE [LARGE SCALE GENOMIC DNA]</scope>
    <source>
        <strain evidence="2">Sac-22</strain>
    </source>
</reference>